<protein>
    <recommendedName>
        <fullName evidence="2">EthD protein</fullName>
    </recommendedName>
</protein>
<dbReference type="PATRIC" id="fig|1461584.3.peg.2976"/>
<evidence type="ECO:0008006" key="2">
    <source>
        <dbReference type="Google" id="ProtNLM"/>
    </source>
</evidence>
<reference evidence="1" key="1">
    <citation type="submission" date="2014-07" db="EMBL/GenBank/DDBJ databases">
        <authorList>
            <person name="Urmite Genomes Urmite Genomes"/>
        </authorList>
    </citation>
    <scope>NUCLEOTIDE SEQUENCE</scope>
    <source>
        <strain evidence="1">11W110_air</strain>
    </source>
</reference>
<dbReference type="AlphaFoldDB" id="A0A078MQY8"/>
<dbReference type="InterPro" id="IPR011008">
    <property type="entry name" value="Dimeric_a/b-barrel"/>
</dbReference>
<name>A0A078MQY8_9MICC</name>
<gene>
    <name evidence="1" type="ORF">BN1051_03000</name>
</gene>
<organism evidence="1">
    <name type="scientific">Arthrobacter saudimassiliensis</name>
    <dbReference type="NCBI Taxonomy" id="1461584"/>
    <lineage>
        <taxon>Bacteria</taxon>
        <taxon>Bacillati</taxon>
        <taxon>Actinomycetota</taxon>
        <taxon>Actinomycetes</taxon>
        <taxon>Micrococcales</taxon>
        <taxon>Micrococcaceae</taxon>
        <taxon>Arthrobacter</taxon>
    </lineage>
</organism>
<evidence type="ECO:0000313" key="1">
    <source>
        <dbReference type="EMBL" id="CEA09628.1"/>
    </source>
</evidence>
<dbReference type="SUPFAM" id="SSF54909">
    <property type="entry name" value="Dimeric alpha+beta barrel"/>
    <property type="match status" value="1"/>
</dbReference>
<sequence length="105" mass="11710">MDHTYSGVMLVTTTPQAGVDEAEFNAWYDNTHLAEIRERVPGIEAVERFRTQADGQPPRYLAVYRISRPASDILADMQGADLSDATPWFDAGEHPPVITSYDAVR</sequence>
<proteinExistence type="predicted"/>
<dbReference type="EMBL" id="LN483072">
    <property type="protein sequence ID" value="CEA09628.1"/>
    <property type="molecule type" value="Genomic_DNA"/>
</dbReference>
<accession>A0A078MQY8</accession>